<dbReference type="OrthoDB" id="6513042at2759"/>
<feature type="compositionally biased region" description="Basic and acidic residues" evidence="9">
    <location>
        <begin position="470"/>
        <end position="484"/>
    </location>
</feature>
<dbReference type="PANTHER" id="PTHR10887:SF495">
    <property type="entry name" value="HELICASE SENATAXIN ISOFORM X1-RELATED"/>
    <property type="match status" value="1"/>
</dbReference>
<dbReference type="InterPro" id="IPR024481">
    <property type="entry name" value="Helicase_Sen1_N"/>
</dbReference>
<keyword evidence="7" id="KW-0539">Nucleus</keyword>
<feature type="domain" description="Helicase Sen1 N-terminal" evidence="10">
    <location>
        <begin position="5"/>
        <end position="299"/>
    </location>
</feature>
<accession>A0A1E3PFB1</accession>
<dbReference type="STRING" id="857566.A0A1E3PFB1"/>
<evidence type="ECO:0000256" key="3">
    <source>
        <dbReference type="ARBA" id="ARBA00022741"/>
    </source>
</evidence>
<dbReference type="CDD" id="cd18042">
    <property type="entry name" value="DEXXQc_SETX"/>
    <property type="match status" value="1"/>
</dbReference>
<feature type="domain" description="DNA2/NAM7 helicase helicase" evidence="11">
    <location>
        <begin position="767"/>
        <end position="1052"/>
    </location>
</feature>
<dbReference type="SUPFAM" id="SSF52540">
    <property type="entry name" value="P-loop containing nucleoside triphosphate hydrolases"/>
    <property type="match status" value="1"/>
</dbReference>
<organism evidence="14 15">
    <name type="scientific">Nadsonia fulvescens var. elongata DSM 6958</name>
    <dbReference type="NCBI Taxonomy" id="857566"/>
    <lineage>
        <taxon>Eukaryota</taxon>
        <taxon>Fungi</taxon>
        <taxon>Dikarya</taxon>
        <taxon>Ascomycota</taxon>
        <taxon>Saccharomycotina</taxon>
        <taxon>Dipodascomycetes</taxon>
        <taxon>Dipodascales</taxon>
        <taxon>Dipodascales incertae sedis</taxon>
        <taxon>Nadsonia</taxon>
    </lineage>
</organism>
<protein>
    <submittedName>
        <fullName evidence="14">p-loop containing nucleoside triphosphate hydrolase protein</fullName>
    </submittedName>
</protein>
<dbReference type="InterPro" id="IPR056474">
    <property type="entry name" value="SEN1_barrel"/>
</dbReference>
<dbReference type="GO" id="GO:0016787">
    <property type="term" value="F:hydrolase activity"/>
    <property type="evidence" value="ECO:0007669"/>
    <property type="project" value="UniProtKB-KW"/>
</dbReference>
<keyword evidence="6" id="KW-0067">ATP-binding</keyword>
<evidence type="ECO:0000256" key="5">
    <source>
        <dbReference type="ARBA" id="ARBA00022806"/>
    </source>
</evidence>
<dbReference type="GO" id="GO:0005524">
    <property type="term" value="F:ATP binding"/>
    <property type="evidence" value="ECO:0007669"/>
    <property type="project" value="UniProtKB-KW"/>
</dbReference>
<evidence type="ECO:0000256" key="8">
    <source>
        <dbReference type="SAM" id="Coils"/>
    </source>
</evidence>
<feature type="domain" description="DNA2/NAM7 helicase-like C-terminal" evidence="12">
    <location>
        <begin position="1060"/>
        <end position="1255"/>
    </location>
</feature>
<keyword evidence="5" id="KW-0347">Helicase</keyword>
<reference evidence="14 15" key="1">
    <citation type="journal article" date="2016" name="Proc. Natl. Acad. Sci. U.S.A.">
        <title>Comparative genomics of biotechnologically important yeasts.</title>
        <authorList>
            <person name="Riley R."/>
            <person name="Haridas S."/>
            <person name="Wolfe K.H."/>
            <person name="Lopes M.R."/>
            <person name="Hittinger C.T."/>
            <person name="Goeker M."/>
            <person name="Salamov A.A."/>
            <person name="Wisecaver J.H."/>
            <person name="Long T.M."/>
            <person name="Calvey C.H."/>
            <person name="Aerts A.L."/>
            <person name="Barry K.W."/>
            <person name="Choi C."/>
            <person name="Clum A."/>
            <person name="Coughlan A.Y."/>
            <person name="Deshpande S."/>
            <person name="Douglass A.P."/>
            <person name="Hanson S.J."/>
            <person name="Klenk H.-P."/>
            <person name="LaButti K.M."/>
            <person name="Lapidus A."/>
            <person name="Lindquist E.A."/>
            <person name="Lipzen A.M."/>
            <person name="Meier-Kolthoff J.P."/>
            <person name="Ohm R.A."/>
            <person name="Otillar R.P."/>
            <person name="Pangilinan J.L."/>
            <person name="Peng Y."/>
            <person name="Rokas A."/>
            <person name="Rosa C.A."/>
            <person name="Scheuner C."/>
            <person name="Sibirny A.A."/>
            <person name="Slot J.C."/>
            <person name="Stielow J.B."/>
            <person name="Sun H."/>
            <person name="Kurtzman C.P."/>
            <person name="Blackwell M."/>
            <person name="Grigoriev I.V."/>
            <person name="Jeffries T.W."/>
        </authorList>
    </citation>
    <scope>NUCLEOTIDE SEQUENCE [LARGE SCALE GENOMIC DNA]</scope>
    <source>
        <strain evidence="14 15">DSM 6958</strain>
    </source>
</reference>
<feature type="domain" description="Helicase SEN1 beta-barrel" evidence="13">
    <location>
        <begin position="612"/>
        <end position="717"/>
    </location>
</feature>
<dbReference type="CDD" id="cd18808">
    <property type="entry name" value="SF1_C_Upf1"/>
    <property type="match status" value="1"/>
</dbReference>
<dbReference type="Pfam" id="PF12726">
    <property type="entry name" value="SEN1_N"/>
    <property type="match status" value="1"/>
</dbReference>
<comment type="similarity">
    <text evidence="2">Belongs to the DNA2/NAM7 helicase family.</text>
</comment>
<feature type="compositionally biased region" description="Acidic residues" evidence="9">
    <location>
        <begin position="485"/>
        <end position="498"/>
    </location>
</feature>
<dbReference type="FunFam" id="3.40.50.300:FF:001152">
    <property type="entry name" value="tRNA-splicing endonuclease, putative"/>
    <property type="match status" value="1"/>
</dbReference>
<evidence type="ECO:0000259" key="11">
    <source>
        <dbReference type="Pfam" id="PF13086"/>
    </source>
</evidence>
<dbReference type="CDD" id="cd21408">
    <property type="entry name" value="1B_Sen1p-like"/>
    <property type="match status" value="1"/>
</dbReference>
<dbReference type="InterPro" id="IPR045055">
    <property type="entry name" value="DNA2/NAM7-like"/>
</dbReference>
<dbReference type="GO" id="GO:0005694">
    <property type="term" value="C:chromosome"/>
    <property type="evidence" value="ECO:0007669"/>
    <property type="project" value="UniProtKB-ARBA"/>
</dbReference>
<dbReference type="PANTHER" id="PTHR10887">
    <property type="entry name" value="DNA2/NAM7 HELICASE FAMILY"/>
    <property type="match status" value="1"/>
</dbReference>
<evidence type="ECO:0000256" key="6">
    <source>
        <dbReference type="ARBA" id="ARBA00022840"/>
    </source>
</evidence>
<dbReference type="Pfam" id="PF13087">
    <property type="entry name" value="AAA_12"/>
    <property type="match status" value="1"/>
</dbReference>
<dbReference type="Pfam" id="PF13086">
    <property type="entry name" value="AAA_11"/>
    <property type="match status" value="1"/>
</dbReference>
<dbReference type="InterPro" id="IPR041679">
    <property type="entry name" value="DNA2/NAM7-like_C"/>
</dbReference>
<feature type="region of interest" description="Disordered" evidence="9">
    <location>
        <begin position="373"/>
        <end position="393"/>
    </location>
</feature>
<evidence type="ECO:0000313" key="15">
    <source>
        <dbReference type="Proteomes" id="UP000095009"/>
    </source>
</evidence>
<gene>
    <name evidence="14" type="ORF">NADFUDRAFT_7636</name>
</gene>
<feature type="region of interest" description="Disordered" evidence="9">
    <location>
        <begin position="461"/>
        <end position="499"/>
    </location>
</feature>
<evidence type="ECO:0000259" key="12">
    <source>
        <dbReference type="Pfam" id="PF13087"/>
    </source>
</evidence>
<feature type="compositionally biased region" description="Polar residues" evidence="9">
    <location>
        <begin position="376"/>
        <end position="393"/>
    </location>
</feature>
<comment type="subcellular location">
    <subcellularLocation>
        <location evidence="1">Nucleus</location>
    </subcellularLocation>
</comment>
<evidence type="ECO:0000256" key="2">
    <source>
        <dbReference type="ARBA" id="ARBA00007913"/>
    </source>
</evidence>
<keyword evidence="3" id="KW-0547">Nucleotide-binding</keyword>
<dbReference type="FunFam" id="3.40.50.300:FF:000326">
    <property type="entry name" value="P-loop containing nucleoside triphosphate hydrolase"/>
    <property type="match status" value="1"/>
</dbReference>
<dbReference type="GO" id="GO:0003678">
    <property type="term" value="F:DNA helicase activity"/>
    <property type="evidence" value="ECO:0007669"/>
    <property type="project" value="UniProtKB-ARBA"/>
</dbReference>
<proteinExistence type="inferred from homology"/>
<keyword evidence="8" id="KW-0175">Coiled coil</keyword>
<keyword evidence="4 14" id="KW-0378">Hydrolase</keyword>
<feature type="non-terminal residue" evidence="14">
    <location>
        <position position="1"/>
    </location>
</feature>
<dbReference type="GO" id="GO:0016604">
    <property type="term" value="C:nuclear body"/>
    <property type="evidence" value="ECO:0007669"/>
    <property type="project" value="TreeGrafter"/>
</dbReference>
<evidence type="ECO:0000256" key="9">
    <source>
        <dbReference type="SAM" id="MobiDB-lite"/>
    </source>
</evidence>
<dbReference type="EMBL" id="KV454413">
    <property type="protein sequence ID" value="ODQ64099.1"/>
    <property type="molecule type" value="Genomic_DNA"/>
</dbReference>
<dbReference type="InterPro" id="IPR047187">
    <property type="entry name" value="SF1_C_Upf1"/>
</dbReference>
<evidence type="ECO:0000256" key="1">
    <source>
        <dbReference type="ARBA" id="ARBA00004123"/>
    </source>
</evidence>
<sequence length="1284" mass="144686">PIFYPGFWNSLEKTVAFNSDISLRNVIISSVANASFMEKIKVTTGSKQESIRTKFNSVLDSYINSIARMLTSIGQSASTDLKGLLDEPETLISLMAMLFSHNQSIYDANISIITETFDTDGRIESLRALFEYKLKESLSAYNYALKAANQAGNFGPCPKLIRVSMDIVHIFFNPRNGIYSTNSIEVKSSLDELSVFWDNSWNVLTWLYAKTLTWANLYEKDVMLEYMRDVLEYNGHLIKEFRLVEQLLAATVPGANSQVIAPTENSAIGKELLLIVVGTLHTMKSWLRLYDMSLLQYCVDNICSILELVHQFSAPFPIPLLRFFVRISVKAKDGNRTKLTKEQRNRLLISLTQVNEEGVNSLLEAIQKESEPLQPAQFQPQQRSVTPQSLASTAQNNIRRGQSQITSFATSGSRIQFPNTIHDDEDTKSSLITSMRSELVKARQKKAGLISSGPPVVIHAARPAGFNNKGRVDAKAKSKSKDVSSDSDSDSDSDDEEGLFSNKKNISKLRTVEKPTVVALDFAPKSRVSKISPKELAERNMRARLHIDLNPLYRQILSWNYHSDSDFPTENKNYTAVTTKFSSPAEYQKSFEPLLMLECWQSIKKAKEENMDKPWKIIIGSRTTVDDFFDIYASVESKVIRDNKISDADVVVLSYYHTTAEETDPKMPSSGQACCLAKIKEIKSANSEYSDVILRTYKPMDMMAHLVPRTELHGLRVSSLTPIEREYCSLKGLPYYDLLQEITKAKPTKLTTPTEEQLRGFTDKFGVNRSQATAILGSISAKGFSLIQGPPGTGKTKTILGIVGSFLTSPSTEVNSIEVAGNSNTLKKDEVPRRILICAPSNAAVDELVIRLKAGIRDHNGQPFSPKIVRLGRSDAINPNVRELTLEELVEREAAKTETEKNITPDAKLREEHSKVLAQRNSVREKLSTGKDLSQDDISALQTELHELIRKKNELGRKLDDQRERITMSYRRKDIARRNLQASIINGAQVICATLSGSSSDVLASLQLTFDTVVIDEACQCIELSALIPLKYGCTRCIMVGDPNQLPPTVLSLAAAKWKYEQSLFVRMQKNYPESVHMLDVQYRMHPSISKFPSDEFYDSKLIDGPNMDLKTKQPWHENNLFQPYRFFNVHSSEEVNRRTHSIFNKAECEIAMELYMALIAYMGEDFTGSIGVISPYKQQVFMLKNMFRTRFGENIFREIDFNTIDGFQGQEKDIIILSCVRSGQSNGVGFLNDIRRMNVAITRAKSSLWILGNEPTLLKSKVWERLILDAKNRDAFYSLKKGF</sequence>
<feature type="non-terminal residue" evidence="14">
    <location>
        <position position="1284"/>
    </location>
</feature>
<keyword evidence="15" id="KW-1185">Reference proteome</keyword>
<dbReference type="InterPro" id="IPR044340">
    <property type="entry name" value="Helicase_Sen1_1B_dom"/>
</dbReference>
<dbReference type="Gene3D" id="3.40.50.300">
    <property type="entry name" value="P-loop containing nucleotide triphosphate hydrolases"/>
    <property type="match status" value="2"/>
</dbReference>
<dbReference type="InterPro" id="IPR041677">
    <property type="entry name" value="DNA2/NAM7_AAA_11"/>
</dbReference>
<feature type="coiled-coil region" evidence="8">
    <location>
        <begin position="931"/>
        <end position="965"/>
    </location>
</feature>
<evidence type="ECO:0000259" key="13">
    <source>
        <dbReference type="Pfam" id="PF23576"/>
    </source>
</evidence>
<evidence type="ECO:0000256" key="7">
    <source>
        <dbReference type="ARBA" id="ARBA00023242"/>
    </source>
</evidence>
<evidence type="ECO:0000256" key="4">
    <source>
        <dbReference type="ARBA" id="ARBA00022801"/>
    </source>
</evidence>
<dbReference type="GO" id="GO:0001147">
    <property type="term" value="F:transcription termination site sequence-specific DNA binding"/>
    <property type="evidence" value="ECO:0007669"/>
    <property type="project" value="TreeGrafter"/>
</dbReference>
<dbReference type="Proteomes" id="UP000095009">
    <property type="component" value="Unassembled WGS sequence"/>
</dbReference>
<dbReference type="InterPro" id="IPR027417">
    <property type="entry name" value="P-loop_NTPase"/>
</dbReference>
<name>A0A1E3PFB1_9ASCO</name>
<feature type="region of interest" description="Disordered" evidence="9">
    <location>
        <begin position="893"/>
        <end position="913"/>
    </location>
</feature>
<evidence type="ECO:0000259" key="10">
    <source>
        <dbReference type="Pfam" id="PF12726"/>
    </source>
</evidence>
<dbReference type="Pfam" id="PF23576">
    <property type="entry name" value="SEN1_barrel"/>
    <property type="match status" value="1"/>
</dbReference>
<evidence type="ECO:0000313" key="14">
    <source>
        <dbReference type="EMBL" id="ODQ64099.1"/>
    </source>
</evidence>
<dbReference type="GO" id="GO:0006369">
    <property type="term" value="P:termination of RNA polymerase II transcription"/>
    <property type="evidence" value="ECO:0007669"/>
    <property type="project" value="TreeGrafter"/>
</dbReference>